<dbReference type="Proteomes" id="UP001420932">
    <property type="component" value="Unassembled WGS sequence"/>
</dbReference>
<name>A0AAP0IEG5_9MAGN</name>
<keyword evidence="3" id="KW-1185">Reference proteome</keyword>
<evidence type="ECO:0000313" key="3">
    <source>
        <dbReference type="Proteomes" id="UP001420932"/>
    </source>
</evidence>
<feature type="region of interest" description="Disordered" evidence="1">
    <location>
        <begin position="72"/>
        <end position="101"/>
    </location>
</feature>
<dbReference type="EMBL" id="JBBNAF010000009">
    <property type="protein sequence ID" value="KAK9113772.1"/>
    <property type="molecule type" value="Genomic_DNA"/>
</dbReference>
<gene>
    <name evidence="2" type="ORF">Syun_020569</name>
</gene>
<accession>A0AAP0IEG5</accession>
<organism evidence="2 3">
    <name type="scientific">Stephania yunnanensis</name>
    <dbReference type="NCBI Taxonomy" id="152371"/>
    <lineage>
        <taxon>Eukaryota</taxon>
        <taxon>Viridiplantae</taxon>
        <taxon>Streptophyta</taxon>
        <taxon>Embryophyta</taxon>
        <taxon>Tracheophyta</taxon>
        <taxon>Spermatophyta</taxon>
        <taxon>Magnoliopsida</taxon>
        <taxon>Ranunculales</taxon>
        <taxon>Menispermaceae</taxon>
        <taxon>Menispermoideae</taxon>
        <taxon>Cissampelideae</taxon>
        <taxon>Stephania</taxon>
    </lineage>
</organism>
<protein>
    <submittedName>
        <fullName evidence="2">Uncharacterized protein</fullName>
    </submittedName>
</protein>
<evidence type="ECO:0000313" key="2">
    <source>
        <dbReference type="EMBL" id="KAK9113772.1"/>
    </source>
</evidence>
<sequence length="286" mass="30934">MVDADPSINRPDKEKINDYLWNNEKPILLDPSLCKPFFTLSSPTNLRRRRTILATTVAVVVHFSSSTSTATRRLSSSSATHADDTAGRAQPLRARLSSGSATAARSSPLAPLFTCRDRPLFGCRGFRPFLPLPHIFVAAGHHHDSAAPFSAAAARPDSSLTEFRVSSATTPRLAHRHGHRPSFTPVDKHEGIAESWIASRPGGGPSNHSLGSLSNRTISLDHVYEGLLAWSSSSGLGVYQTIGNAEKSLPTKEAKDEVNQSSSSATLLTYNINSLVERCEELARIL</sequence>
<comment type="caution">
    <text evidence="2">The sequence shown here is derived from an EMBL/GenBank/DDBJ whole genome shotgun (WGS) entry which is preliminary data.</text>
</comment>
<proteinExistence type="predicted"/>
<reference evidence="2 3" key="1">
    <citation type="submission" date="2024-01" db="EMBL/GenBank/DDBJ databases">
        <title>Genome assemblies of Stephania.</title>
        <authorList>
            <person name="Yang L."/>
        </authorList>
    </citation>
    <scope>NUCLEOTIDE SEQUENCE [LARGE SCALE GENOMIC DNA]</scope>
    <source>
        <strain evidence="2">YNDBR</strain>
        <tissue evidence="2">Leaf</tissue>
    </source>
</reference>
<dbReference type="AlphaFoldDB" id="A0AAP0IEG5"/>
<evidence type="ECO:0000256" key="1">
    <source>
        <dbReference type="SAM" id="MobiDB-lite"/>
    </source>
</evidence>